<dbReference type="GO" id="GO:0003676">
    <property type="term" value="F:nucleic acid binding"/>
    <property type="evidence" value="ECO:0007669"/>
    <property type="project" value="InterPro"/>
</dbReference>
<evidence type="ECO:0000313" key="7">
    <source>
        <dbReference type="EMBL" id="XCC57837.1"/>
    </source>
</evidence>
<dbReference type="AlphaFoldDB" id="A0AAU8A350"/>
<comment type="function">
    <text evidence="4">Methylates the class 1 translation termination release factors RF1/PrfA and RF2/PrfB on the glutamine residue of the universally conserved GGQ motif.</text>
</comment>
<feature type="domain" description="Methyltransferase" evidence="5">
    <location>
        <begin position="117"/>
        <end position="261"/>
    </location>
</feature>
<dbReference type="NCBIfam" id="TIGR00536">
    <property type="entry name" value="hemK_fam"/>
    <property type="match status" value="1"/>
</dbReference>
<evidence type="ECO:0000256" key="3">
    <source>
        <dbReference type="ARBA" id="ARBA00022691"/>
    </source>
</evidence>
<gene>
    <name evidence="4 7" type="primary">prmC</name>
    <name evidence="7" type="ORF">NKE59_00660</name>
</gene>
<evidence type="ECO:0000256" key="1">
    <source>
        <dbReference type="ARBA" id="ARBA00022603"/>
    </source>
</evidence>
<dbReference type="InterPro" id="IPR004556">
    <property type="entry name" value="HemK-like"/>
</dbReference>
<dbReference type="InterPro" id="IPR029063">
    <property type="entry name" value="SAM-dependent_MTases_sf"/>
</dbReference>
<evidence type="ECO:0000259" key="6">
    <source>
        <dbReference type="Pfam" id="PF17827"/>
    </source>
</evidence>
<name>A0AAU8A350_9BURK</name>
<keyword evidence="1 4" id="KW-0489">Methyltransferase</keyword>
<dbReference type="SUPFAM" id="SSF53335">
    <property type="entry name" value="S-adenosyl-L-methionine-dependent methyltransferases"/>
    <property type="match status" value="1"/>
</dbReference>
<dbReference type="NCBIfam" id="TIGR03534">
    <property type="entry name" value="RF_mod_PrmC"/>
    <property type="match status" value="1"/>
</dbReference>
<feature type="domain" description="Release factor glutamine methyltransferase N-terminal" evidence="6">
    <location>
        <begin position="12"/>
        <end position="71"/>
    </location>
</feature>
<dbReference type="Pfam" id="PF13847">
    <property type="entry name" value="Methyltransf_31"/>
    <property type="match status" value="1"/>
</dbReference>
<dbReference type="Gene3D" id="1.10.8.10">
    <property type="entry name" value="DNA helicase RuvA subunit, C-terminal domain"/>
    <property type="match status" value="1"/>
</dbReference>
<organism evidence="7">
    <name type="scientific">Polynucleobacter sp. UK-FUSCHL-C3</name>
    <dbReference type="NCBI Taxonomy" id="2955208"/>
    <lineage>
        <taxon>Bacteria</taxon>
        <taxon>Pseudomonadati</taxon>
        <taxon>Pseudomonadota</taxon>
        <taxon>Betaproteobacteria</taxon>
        <taxon>Burkholderiales</taxon>
        <taxon>Burkholderiaceae</taxon>
        <taxon>Polynucleobacter</taxon>
    </lineage>
</organism>
<dbReference type="Pfam" id="PF17827">
    <property type="entry name" value="PrmC_N"/>
    <property type="match status" value="1"/>
</dbReference>
<evidence type="ECO:0000259" key="5">
    <source>
        <dbReference type="Pfam" id="PF13847"/>
    </source>
</evidence>
<dbReference type="GO" id="GO:0102559">
    <property type="term" value="F:peptide chain release factor N(5)-glutamine methyltransferase activity"/>
    <property type="evidence" value="ECO:0007669"/>
    <property type="project" value="UniProtKB-EC"/>
</dbReference>
<dbReference type="PANTHER" id="PTHR18895:SF74">
    <property type="entry name" value="MTRF1L RELEASE FACTOR GLUTAMINE METHYLTRANSFERASE"/>
    <property type="match status" value="1"/>
</dbReference>
<dbReference type="CDD" id="cd02440">
    <property type="entry name" value="AdoMet_MTases"/>
    <property type="match status" value="1"/>
</dbReference>
<proteinExistence type="inferred from homology"/>
<reference evidence="7" key="1">
    <citation type="submission" date="2022-06" db="EMBL/GenBank/DDBJ databases">
        <title>New Polynucleobacter species.</title>
        <authorList>
            <person name="Hahn M.W."/>
        </authorList>
    </citation>
    <scope>NUCLEOTIDE SEQUENCE</scope>
    <source>
        <strain evidence="7">UK-FUSCHL-C3</strain>
    </source>
</reference>
<dbReference type="EC" id="2.1.1.297" evidence="4"/>
<feature type="binding site" evidence="4">
    <location>
        <position position="153"/>
    </location>
    <ligand>
        <name>S-adenosyl-L-methionine</name>
        <dbReference type="ChEBI" id="CHEBI:59789"/>
    </ligand>
</feature>
<dbReference type="InterPro" id="IPR050320">
    <property type="entry name" value="N5-glutamine_MTase"/>
</dbReference>
<dbReference type="RefSeq" id="WP_353438940.1">
    <property type="nucleotide sequence ID" value="NZ_CP099959.1"/>
</dbReference>
<protein>
    <recommendedName>
        <fullName evidence="4">Release factor glutamine methyltransferase</fullName>
        <shortName evidence="4">RF MTase</shortName>
        <ecNumber evidence="4">2.1.1.297</ecNumber>
    </recommendedName>
    <alternativeName>
        <fullName evidence="4">N5-glutamine methyltransferase PrmC</fullName>
    </alternativeName>
    <alternativeName>
        <fullName evidence="4">Protein-(glutamine-N5) MTase PrmC</fullName>
    </alternativeName>
    <alternativeName>
        <fullName evidence="4">Protein-glutamine N-methyltransferase PrmC</fullName>
    </alternativeName>
</protein>
<feature type="binding site" evidence="4">
    <location>
        <position position="200"/>
    </location>
    <ligand>
        <name>S-adenosyl-L-methionine</name>
        <dbReference type="ChEBI" id="CHEBI:59789"/>
    </ligand>
</feature>
<comment type="similarity">
    <text evidence="4">Belongs to the protein N5-glutamine methyltransferase family. PrmC subfamily.</text>
</comment>
<feature type="binding site" evidence="4">
    <location>
        <begin position="123"/>
        <end position="127"/>
    </location>
    <ligand>
        <name>S-adenosyl-L-methionine</name>
        <dbReference type="ChEBI" id="CHEBI:59789"/>
    </ligand>
</feature>
<evidence type="ECO:0000256" key="4">
    <source>
        <dbReference type="HAMAP-Rule" id="MF_02126"/>
    </source>
</evidence>
<keyword evidence="2 4" id="KW-0808">Transferase</keyword>
<dbReference type="HAMAP" id="MF_02126">
    <property type="entry name" value="RF_methyltr_PrmC"/>
    <property type="match status" value="1"/>
</dbReference>
<dbReference type="PANTHER" id="PTHR18895">
    <property type="entry name" value="HEMK METHYLTRANSFERASE"/>
    <property type="match status" value="1"/>
</dbReference>
<sequence length="302" mass="33576">MRTIKDLLSITPIDKTDARVLLGHLLEQSLGWSRSALVSKDQEKLPESLISQWQELEKDRLQGLPVAYLIGKKGFHGIELNVNPSVLIPRPETELLVDLAIEEIKCQIAHSDQVLKLRVLDLGTGSGAIALALANAIRESDQDNLKIEVIGIDASSDAITLAHQNAIALDLSDVVQFIQSNWYTNIPKEWLGSFDLILSNPPYIDPRDPHLHEGDLRFEPRKALTDEHDGLQCIRLILDRCQEFLKRDGLIALEHGYNQAAQVRALLNQAGLSDVESRPDLAGHMRISIGRKAPKTPLANRS</sequence>
<dbReference type="InterPro" id="IPR040758">
    <property type="entry name" value="PrmC_N"/>
</dbReference>
<dbReference type="InterPro" id="IPR019874">
    <property type="entry name" value="RF_methyltr_PrmC"/>
</dbReference>
<comment type="catalytic activity">
    <reaction evidence="4">
        <text>L-glutaminyl-[peptide chain release factor] + S-adenosyl-L-methionine = N(5)-methyl-L-glutaminyl-[peptide chain release factor] + S-adenosyl-L-homocysteine + H(+)</text>
        <dbReference type="Rhea" id="RHEA:42896"/>
        <dbReference type="Rhea" id="RHEA-COMP:10271"/>
        <dbReference type="Rhea" id="RHEA-COMP:10272"/>
        <dbReference type="ChEBI" id="CHEBI:15378"/>
        <dbReference type="ChEBI" id="CHEBI:30011"/>
        <dbReference type="ChEBI" id="CHEBI:57856"/>
        <dbReference type="ChEBI" id="CHEBI:59789"/>
        <dbReference type="ChEBI" id="CHEBI:61891"/>
        <dbReference type="EC" id="2.1.1.297"/>
    </reaction>
</comment>
<dbReference type="Gene3D" id="3.40.50.150">
    <property type="entry name" value="Vaccinia Virus protein VP39"/>
    <property type="match status" value="1"/>
</dbReference>
<dbReference type="InterPro" id="IPR002052">
    <property type="entry name" value="DNA_methylase_N6_adenine_CS"/>
</dbReference>
<feature type="binding site" evidence="4">
    <location>
        <begin position="200"/>
        <end position="203"/>
    </location>
    <ligand>
        <name>substrate</name>
    </ligand>
</feature>
<accession>A0AAU8A350</accession>
<feature type="binding site" evidence="4">
    <location>
        <position position="182"/>
    </location>
    <ligand>
        <name>S-adenosyl-L-methionine</name>
        <dbReference type="ChEBI" id="CHEBI:59789"/>
    </ligand>
</feature>
<evidence type="ECO:0000256" key="2">
    <source>
        <dbReference type="ARBA" id="ARBA00022679"/>
    </source>
</evidence>
<dbReference type="EMBL" id="CP099959">
    <property type="protein sequence ID" value="XCC57837.1"/>
    <property type="molecule type" value="Genomic_DNA"/>
</dbReference>
<dbReference type="PROSITE" id="PS00092">
    <property type="entry name" value="N6_MTASE"/>
    <property type="match status" value="1"/>
</dbReference>
<keyword evidence="3 4" id="KW-0949">S-adenosyl-L-methionine</keyword>
<dbReference type="GO" id="GO:0032259">
    <property type="term" value="P:methylation"/>
    <property type="evidence" value="ECO:0007669"/>
    <property type="project" value="UniProtKB-KW"/>
</dbReference>
<dbReference type="InterPro" id="IPR025714">
    <property type="entry name" value="Methyltranfer_dom"/>
</dbReference>